<dbReference type="AlphaFoldDB" id="J9FM23"/>
<reference evidence="1" key="1">
    <citation type="journal article" date="2012" name="PLoS ONE">
        <title>Gene sets for utilization of primary and secondary nutrition supplies in the distal gut of endangered iberian lynx.</title>
        <authorList>
            <person name="Alcaide M."/>
            <person name="Messina E."/>
            <person name="Richter M."/>
            <person name="Bargiela R."/>
            <person name="Peplies J."/>
            <person name="Huws S.A."/>
            <person name="Newbold C.J."/>
            <person name="Golyshin P.N."/>
            <person name="Simon M.A."/>
            <person name="Lopez G."/>
            <person name="Yakimov M.M."/>
            <person name="Ferrer M."/>
        </authorList>
    </citation>
    <scope>NUCLEOTIDE SEQUENCE</scope>
</reference>
<name>J9FM23_9ZZZZ</name>
<protein>
    <submittedName>
        <fullName evidence="1">Uncharacterized protein</fullName>
    </submittedName>
</protein>
<proteinExistence type="predicted"/>
<evidence type="ECO:0000313" key="1">
    <source>
        <dbReference type="EMBL" id="EJW95966.1"/>
    </source>
</evidence>
<gene>
    <name evidence="1" type="ORF">EVA_15927</name>
</gene>
<accession>J9FM23</accession>
<comment type="caution">
    <text evidence="1">The sequence shown here is derived from an EMBL/GenBank/DDBJ whole genome shotgun (WGS) entry which is preliminary data.</text>
</comment>
<sequence length="93" mass="10989">MNHLRWDQPTRLERGSLCSRSEVDSFRKPTRTTASHRTRHLPRYATLFSLAGTGTCEIVSLRARRRKEINTYTLLKKKICPFKMNQIFHTKKL</sequence>
<organism evidence="1">
    <name type="scientific">gut metagenome</name>
    <dbReference type="NCBI Taxonomy" id="749906"/>
    <lineage>
        <taxon>unclassified sequences</taxon>
        <taxon>metagenomes</taxon>
        <taxon>organismal metagenomes</taxon>
    </lineage>
</organism>
<dbReference type="EMBL" id="AMCI01005521">
    <property type="protein sequence ID" value="EJW95966.1"/>
    <property type="molecule type" value="Genomic_DNA"/>
</dbReference>